<reference evidence="1" key="1">
    <citation type="submission" date="2006-10" db="EMBL/GenBank/DDBJ databases">
        <authorList>
            <person name="Amadeo P."/>
            <person name="Zhao Q."/>
            <person name="Wortman J."/>
            <person name="Fraser-Liggett C."/>
            <person name="Carlton J."/>
        </authorList>
    </citation>
    <scope>NUCLEOTIDE SEQUENCE</scope>
    <source>
        <strain evidence="1">G3</strain>
    </source>
</reference>
<dbReference type="GO" id="GO:0005886">
    <property type="term" value="C:plasma membrane"/>
    <property type="evidence" value="ECO:0000318"/>
    <property type="project" value="GO_Central"/>
</dbReference>
<proteinExistence type="predicted"/>
<accession>A2ED96</accession>
<dbReference type="EMBL" id="DS113359">
    <property type="protein sequence ID" value="EAY09354.1"/>
    <property type="molecule type" value="Genomic_DNA"/>
</dbReference>
<dbReference type="Proteomes" id="UP000001542">
    <property type="component" value="Unassembled WGS sequence"/>
</dbReference>
<protein>
    <submittedName>
        <fullName evidence="1">Uncharacterized protein</fullName>
    </submittedName>
</protein>
<name>A2ED96_TRIV3</name>
<dbReference type="OrthoDB" id="10260387at2759"/>
<dbReference type="GO" id="GO:0044325">
    <property type="term" value="F:transmembrane transporter binding"/>
    <property type="evidence" value="ECO:0000318"/>
    <property type="project" value="GO_Central"/>
</dbReference>
<dbReference type="VEuPathDB" id="TrichDB:TVAG_417760"/>
<dbReference type="AlphaFoldDB" id="A2ED96"/>
<dbReference type="PANTHER" id="PTHR15730:SF5">
    <property type="entry name" value="SI:CH211-210B2.2-RELATED"/>
    <property type="match status" value="1"/>
</dbReference>
<evidence type="ECO:0000313" key="1">
    <source>
        <dbReference type="EMBL" id="EAY09354.1"/>
    </source>
</evidence>
<dbReference type="KEGG" id="tva:4767273"/>
<dbReference type="RefSeq" id="XP_001321577.1">
    <property type="nucleotide sequence ID" value="XM_001321542.1"/>
</dbReference>
<dbReference type="InterPro" id="IPR051244">
    <property type="entry name" value="TCAF"/>
</dbReference>
<evidence type="ECO:0000313" key="2">
    <source>
        <dbReference type="Proteomes" id="UP000001542"/>
    </source>
</evidence>
<reference evidence="1" key="2">
    <citation type="journal article" date="2007" name="Science">
        <title>Draft genome sequence of the sexually transmitted pathogen Trichomonas vaginalis.</title>
        <authorList>
            <person name="Carlton J.M."/>
            <person name="Hirt R.P."/>
            <person name="Silva J.C."/>
            <person name="Delcher A.L."/>
            <person name="Schatz M."/>
            <person name="Zhao Q."/>
            <person name="Wortman J.R."/>
            <person name="Bidwell S.L."/>
            <person name="Alsmark U.C.M."/>
            <person name="Besteiro S."/>
            <person name="Sicheritz-Ponten T."/>
            <person name="Noel C.J."/>
            <person name="Dacks J.B."/>
            <person name="Foster P.G."/>
            <person name="Simillion C."/>
            <person name="Van de Peer Y."/>
            <person name="Miranda-Saavedra D."/>
            <person name="Barton G.J."/>
            <person name="Westrop G.D."/>
            <person name="Mueller S."/>
            <person name="Dessi D."/>
            <person name="Fiori P.L."/>
            <person name="Ren Q."/>
            <person name="Paulsen I."/>
            <person name="Zhang H."/>
            <person name="Bastida-Corcuera F.D."/>
            <person name="Simoes-Barbosa A."/>
            <person name="Brown M.T."/>
            <person name="Hayes R.D."/>
            <person name="Mukherjee M."/>
            <person name="Okumura C.Y."/>
            <person name="Schneider R."/>
            <person name="Smith A.J."/>
            <person name="Vanacova S."/>
            <person name="Villalvazo M."/>
            <person name="Haas B.J."/>
            <person name="Pertea M."/>
            <person name="Feldblyum T.V."/>
            <person name="Utterback T.R."/>
            <person name="Shu C.L."/>
            <person name="Osoegawa K."/>
            <person name="de Jong P.J."/>
            <person name="Hrdy I."/>
            <person name="Horvathova L."/>
            <person name="Zubacova Z."/>
            <person name="Dolezal P."/>
            <person name="Malik S.B."/>
            <person name="Logsdon J.M. Jr."/>
            <person name="Henze K."/>
            <person name="Gupta A."/>
            <person name="Wang C.C."/>
            <person name="Dunne R.L."/>
            <person name="Upcroft J.A."/>
            <person name="Upcroft P."/>
            <person name="White O."/>
            <person name="Salzberg S.L."/>
            <person name="Tang P."/>
            <person name="Chiu C.-H."/>
            <person name="Lee Y.-S."/>
            <person name="Embley T.M."/>
            <person name="Coombs G.H."/>
            <person name="Mottram J.C."/>
            <person name="Tachezy J."/>
            <person name="Fraser-Liggett C.M."/>
            <person name="Johnson P.J."/>
        </authorList>
    </citation>
    <scope>NUCLEOTIDE SEQUENCE [LARGE SCALE GENOMIC DNA]</scope>
    <source>
        <strain evidence="1">G3</strain>
    </source>
</reference>
<gene>
    <name evidence="1" type="ORF">TVAG_417760</name>
</gene>
<keyword evidence="2" id="KW-1185">Reference proteome</keyword>
<organism evidence="1 2">
    <name type="scientific">Trichomonas vaginalis (strain ATCC PRA-98 / G3)</name>
    <dbReference type="NCBI Taxonomy" id="412133"/>
    <lineage>
        <taxon>Eukaryota</taxon>
        <taxon>Metamonada</taxon>
        <taxon>Parabasalia</taxon>
        <taxon>Trichomonadida</taxon>
        <taxon>Trichomonadidae</taxon>
        <taxon>Trichomonas</taxon>
    </lineage>
</organism>
<dbReference type="PANTHER" id="PTHR15730">
    <property type="entry name" value="EXPERIMENTAL AUTOIMMUNE PROSTATITIS ANTIGEN 2-RELATED"/>
    <property type="match status" value="1"/>
</dbReference>
<sequence>MGCVGSSVKDQVVAEKPLLLSPGFKSSAFSIVSTSEVNHCQMIYQSLLSDVHEIKYPITDILALSLDRFSIPIILSFYDQNPEMKEILFPLLSIHAKNAFRIAATSTIQLLQPEYLEKSDNSKLIKNLFKIFNRKNNITTSIIISKESNMLSTQLKKLKIENEIGNVDSDFNFYSTMIISTDIEYTDELDSKIHDFIFSGGSVIVIFNKEFNNWNKFLQKHSLLFERYEPIANNNNLKVILPKSFADVSSYNLISFFYTLQHHLSKEDTNINIIDDILTQIRIHIKDLTDIDKLTQIYNPLYDYIQENQTISSNYCMILLDDISQRLPYKFHKDLVPSVECPLHEFKTQIKTKANEWTFLNIFLPPKTISSFICSDDSVFLQVGCHTDNLISCQCPWNRYPNIVKRFQSGEIYSDYGGFLFLISDKSTTVDITLSNVADIEYSPFKIIDLELFYFIIPSDTVIEHNESDIISFYQKINHEIETMIPFQLDFKPIIVFDITDGDIYNDIYPISIHYDNLSSLINPMNPSDELKNFISRLIRLRLGHFEIKIDIEDIICNMSSQCIMKRIFNSNSSDQYLEGLNIALDYFINRFGFSIFSQSIVKFVSINNGSIQEFIKEICFSCGHNISPLFSNYIKFGDDISKSLQSLPP</sequence>
<dbReference type="InParanoid" id="A2ED96"/>
<dbReference type="VEuPathDB" id="TrichDB:TVAGG3_0876270"/>